<dbReference type="PRINTS" id="PR00364">
    <property type="entry name" value="DISEASERSIST"/>
</dbReference>
<dbReference type="GO" id="GO:0003677">
    <property type="term" value="F:DNA binding"/>
    <property type="evidence" value="ECO:0007669"/>
    <property type="project" value="UniProtKB-UniRule"/>
</dbReference>
<evidence type="ECO:0000256" key="3">
    <source>
        <dbReference type="PROSITE-ProRule" id="PRU01091"/>
    </source>
</evidence>
<dbReference type="GO" id="GO:0043531">
    <property type="term" value="F:ADP binding"/>
    <property type="evidence" value="ECO:0007669"/>
    <property type="project" value="InterPro"/>
</dbReference>
<dbReference type="InterPro" id="IPR027417">
    <property type="entry name" value="P-loop_NTPase"/>
</dbReference>
<dbReference type="InterPro" id="IPR011990">
    <property type="entry name" value="TPR-like_helical_dom_sf"/>
</dbReference>
<comment type="similarity">
    <text evidence="1">Belongs to the AfsR/DnrI/RedD regulatory family.</text>
</comment>
<keyword evidence="6" id="KW-1185">Reference proteome</keyword>
<dbReference type="OrthoDB" id="9812579at2"/>
<dbReference type="Pfam" id="PF00486">
    <property type="entry name" value="Trans_reg_C"/>
    <property type="match status" value="1"/>
</dbReference>
<dbReference type="Proteomes" id="UP000294739">
    <property type="component" value="Unassembled WGS sequence"/>
</dbReference>
<dbReference type="InterPro" id="IPR036388">
    <property type="entry name" value="WH-like_DNA-bd_sf"/>
</dbReference>
<organism evidence="5 6">
    <name type="scientific">Jiangella asiatica</name>
    <dbReference type="NCBI Taxonomy" id="2530372"/>
    <lineage>
        <taxon>Bacteria</taxon>
        <taxon>Bacillati</taxon>
        <taxon>Actinomycetota</taxon>
        <taxon>Actinomycetes</taxon>
        <taxon>Jiangellales</taxon>
        <taxon>Jiangellaceae</taxon>
        <taxon>Jiangella</taxon>
    </lineage>
</organism>
<feature type="DNA-binding region" description="OmpR/PhoB-type" evidence="3">
    <location>
        <begin position="1"/>
        <end position="96"/>
    </location>
</feature>
<dbReference type="EMBL" id="SMKZ01000012">
    <property type="protein sequence ID" value="TDE10966.1"/>
    <property type="molecule type" value="Genomic_DNA"/>
</dbReference>
<dbReference type="InterPro" id="IPR016032">
    <property type="entry name" value="Sig_transdc_resp-reg_C-effctor"/>
</dbReference>
<evidence type="ECO:0000313" key="5">
    <source>
        <dbReference type="EMBL" id="TDE10966.1"/>
    </source>
</evidence>
<gene>
    <name evidence="5" type="ORF">E1269_10830</name>
</gene>
<dbReference type="InterPro" id="IPR001867">
    <property type="entry name" value="OmpR/PhoB-type_DNA-bd"/>
</dbReference>
<evidence type="ECO:0000259" key="4">
    <source>
        <dbReference type="PROSITE" id="PS51755"/>
    </source>
</evidence>
<dbReference type="SMART" id="SM00862">
    <property type="entry name" value="Trans_reg_C"/>
    <property type="match status" value="1"/>
</dbReference>
<proteinExistence type="inferred from homology"/>
<dbReference type="InParanoid" id="A0A4R5DBB2"/>
<keyword evidence="2 3" id="KW-0238">DNA-binding</keyword>
<comment type="caution">
    <text evidence="5">The sequence shown here is derived from an EMBL/GenBank/DDBJ whole genome shotgun (WGS) entry which is preliminary data.</text>
</comment>
<dbReference type="InterPro" id="IPR058852">
    <property type="entry name" value="HTH_77"/>
</dbReference>
<dbReference type="SUPFAM" id="SSF46894">
    <property type="entry name" value="C-terminal effector domain of the bipartite response regulators"/>
    <property type="match status" value="1"/>
</dbReference>
<evidence type="ECO:0000256" key="1">
    <source>
        <dbReference type="ARBA" id="ARBA00005820"/>
    </source>
</evidence>
<dbReference type="InterPro" id="IPR005158">
    <property type="entry name" value="BTAD"/>
</dbReference>
<dbReference type="GO" id="GO:0000160">
    <property type="term" value="P:phosphorelay signal transduction system"/>
    <property type="evidence" value="ECO:0007669"/>
    <property type="project" value="InterPro"/>
</dbReference>
<evidence type="ECO:0000256" key="2">
    <source>
        <dbReference type="ARBA" id="ARBA00023125"/>
    </source>
</evidence>
<protein>
    <submittedName>
        <fullName evidence="5">AfsR/SARP family transcriptional regulator</fullName>
    </submittedName>
</protein>
<accession>A0A4R5DBB2</accession>
<feature type="domain" description="OmpR/PhoB-type" evidence="4">
    <location>
        <begin position="1"/>
        <end position="96"/>
    </location>
</feature>
<evidence type="ECO:0000313" key="6">
    <source>
        <dbReference type="Proteomes" id="UP000294739"/>
    </source>
</evidence>
<dbReference type="Pfam" id="PF03704">
    <property type="entry name" value="BTAD"/>
    <property type="match status" value="1"/>
</dbReference>
<dbReference type="GO" id="GO:0006355">
    <property type="term" value="P:regulation of DNA-templated transcription"/>
    <property type="evidence" value="ECO:0007669"/>
    <property type="project" value="InterPro"/>
</dbReference>
<dbReference type="SMART" id="SM01043">
    <property type="entry name" value="BTAD"/>
    <property type="match status" value="1"/>
</dbReference>
<dbReference type="PANTHER" id="PTHR47691">
    <property type="entry name" value="REGULATOR-RELATED"/>
    <property type="match status" value="1"/>
</dbReference>
<dbReference type="PANTHER" id="PTHR47691:SF3">
    <property type="entry name" value="HTH-TYPE TRANSCRIPTIONAL REGULATOR RV0890C-RELATED"/>
    <property type="match status" value="1"/>
</dbReference>
<dbReference type="RefSeq" id="WP_131894240.1">
    <property type="nucleotide sequence ID" value="NZ_SMKZ01000012.1"/>
</dbReference>
<dbReference type="AlphaFoldDB" id="A0A4R5DBB2"/>
<sequence length="1083" mass="113602">MRFGVLGPLEVTAAAGVVVRVPEAKVRLLLAALLASRGRPVGADRLVDDLWDGRPPADATGALQTKVSQLRKALGAGEPGGRELVVFRPAGYQLLADAADVDAGRFAALLTQARGHDDPAVRAELLTTALELWRGPAFADVADHAFLHPAARGLEEQRLVAVEDLAAARLDLGEHAAVAAELAAEAEAQPLRERLWAMYLRALYGAGRPAQALAAYAELRERLADELGADPSAELAELHGAMLRHDPALTASRAAAGSGAHSTGTTLPTPLTRLIGRDDTADRVRELLGHHRLVTLTGPGGVGKTRLALEVAHRLNQAATVRDGVWLAELAGLRVPARSGAGAGPDAVAVVAEAVAAALDLRADAVAAPADRLADALRSRQVLLVLDNCEHLVEAVAALADRMLRAAPGVRVLATSREPLGLPGEVVHPVPALDPAGAAELFLERAASAGFDAGTADAEHVAAICRRLDGLPLALELAATRVRALGTRELLAGLDDRFGLLAAGRRGTPERQRTLRAVIDWSWDLLTNAERVVLRRLAVPAGGCDLAAAEAVCADDDVRPGPVAAQVARLVDRSLVMAVPSPAGPRYRLLESVAAYGAEQLRAAGELDTVERRHREHYLALAERADRELRGPEQRRWLERLDAESANLRAALDSAVRSGDAALAHRLVDALAWYWFLRGRLGEALRSAAAVESLGDGVPAGPDAAAARARTAAWRAGFAVLTGDDPGAADSAEAALARFDGVDDSAGRARARWFLSLVLAGAGRLELHARRVAAALVEFRRLGDRWGVAAALSLRADQVRPGVGSATARRSAEQSAAIFGELGDRWGQLQVSGTLAVWAEVRGDYREAERLHRDGVRIASELGLWTELAQRLSGLGRIALLRGDLAAAADRHERARRLAARHGDRRGEQFAEVGLALGDRRAGRLDDAEHHLRAWLDWCLDIDGQMGAALILAELGFVAELRGDADAALALHLDGLACARSAGDHRAIALAVEGLAGARASTGTPDGAAQAARLLGAAAALRASVGRPLPPAERGDVDRIDAAARAVLSDAAFATELAAGGGMPPDDVYALVRPGGATVPGSR</sequence>
<dbReference type="SUPFAM" id="SSF52540">
    <property type="entry name" value="P-loop containing nucleoside triphosphate hydrolases"/>
    <property type="match status" value="1"/>
</dbReference>
<dbReference type="Gene3D" id="1.10.10.10">
    <property type="entry name" value="Winged helix-like DNA-binding domain superfamily/Winged helix DNA-binding domain"/>
    <property type="match status" value="1"/>
</dbReference>
<name>A0A4R5DBB2_9ACTN</name>
<dbReference type="Pfam" id="PF25872">
    <property type="entry name" value="HTH_77"/>
    <property type="match status" value="1"/>
</dbReference>
<dbReference type="SUPFAM" id="SSF48452">
    <property type="entry name" value="TPR-like"/>
    <property type="match status" value="2"/>
</dbReference>
<dbReference type="Gene3D" id="1.25.40.10">
    <property type="entry name" value="Tetratricopeptide repeat domain"/>
    <property type="match status" value="3"/>
</dbReference>
<dbReference type="Gene3D" id="3.40.50.300">
    <property type="entry name" value="P-loop containing nucleotide triphosphate hydrolases"/>
    <property type="match status" value="1"/>
</dbReference>
<dbReference type="CDD" id="cd15831">
    <property type="entry name" value="BTAD"/>
    <property type="match status" value="1"/>
</dbReference>
<dbReference type="PROSITE" id="PS51755">
    <property type="entry name" value="OMPR_PHOB"/>
    <property type="match status" value="1"/>
</dbReference>
<reference evidence="5 6" key="1">
    <citation type="submission" date="2019-03" db="EMBL/GenBank/DDBJ databases">
        <title>Draft genome sequences of novel Actinobacteria.</title>
        <authorList>
            <person name="Sahin N."/>
            <person name="Ay H."/>
            <person name="Saygin H."/>
        </authorList>
    </citation>
    <scope>NUCLEOTIDE SEQUENCE [LARGE SCALE GENOMIC DNA]</scope>
    <source>
        <strain evidence="5 6">5K138</strain>
    </source>
</reference>